<reference evidence="1 2" key="1">
    <citation type="submission" date="2019-06" db="EMBL/GenBank/DDBJ databases">
        <title>A chromosome-scale genome assembly of the European perch, Perca fluviatilis.</title>
        <authorList>
            <person name="Roques C."/>
            <person name="Zahm M."/>
            <person name="Cabau C."/>
            <person name="Klopp C."/>
            <person name="Bouchez O."/>
            <person name="Donnadieu C."/>
            <person name="Kuhl H."/>
            <person name="Gislard M."/>
            <person name="Guendouz S."/>
            <person name="Journot L."/>
            <person name="Haffray P."/>
            <person name="Bestin A."/>
            <person name="Morvezen R."/>
            <person name="Feron R."/>
            <person name="Wen M."/>
            <person name="Jouanno E."/>
            <person name="Herpin A."/>
            <person name="Schartl M."/>
            <person name="Postlethwait J."/>
            <person name="Schaerlinger B."/>
            <person name="Chardard D."/>
            <person name="Lecocq T."/>
            <person name="Poncet C."/>
            <person name="Jaffrelo L."/>
            <person name="Lampietro C."/>
            <person name="Guiguen Y."/>
        </authorList>
    </citation>
    <scope>NUCLEOTIDE SEQUENCE [LARGE SCALE GENOMIC DNA]</scope>
    <source>
        <tissue evidence="1">Blood</tissue>
    </source>
</reference>
<organism evidence="1 2">
    <name type="scientific">Perca fluviatilis</name>
    <name type="common">European perch</name>
    <dbReference type="NCBI Taxonomy" id="8168"/>
    <lineage>
        <taxon>Eukaryota</taxon>
        <taxon>Metazoa</taxon>
        <taxon>Chordata</taxon>
        <taxon>Craniata</taxon>
        <taxon>Vertebrata</taxon>
        <taxon>Euteleostomi</taxon>
        <taxon>Actinopterygii</taxon>
        <taxon>Neopterygii</taxon>
        <taxon>Teleostei</taxon>
        <taxon>Neoteleostei</taxon>
        <taxon>Acanthomorphata</taxon>
        <taxon>Eupercaria</taxon>
        <taxon>Perciformes</taxon>
        <taxon>Percoidei</taxon>
        <taxon>Percidae</taxon>
        <taxon>Percinae</taxon>
        <taxon>Perca</taxon>
    </lineage>
</organism>
<sequence>MWPRWVDGRTAGPSCCLLFSHSANESPAAAQSQSNESSGVWDQLESWVVQSVKSRTTTTSECTGWMDVGDEYSCW</sequence>
<accession>A0A6A5FLA2</accession>
<protein>
    <submittedName>
        <fullName evidence="1">Uncharacterized protein</fullName>
    </submittedName>
</protein>
<name>A0A6A5FLA2_PERFL</name>
<proteinExistence type="predicted"/>
<evidence type="ECO:0000313" key="1">
    <source>
        <dbReference type="EMBL" id="KAF1391644.1"/>
    </source>
</evidence>
<evidence type="ECO:0000313" key="2">
    <source>
        <dbReference type="Proteomes" id="UP000465112"/>
    </source>
</evidence>
<keyword evidence="2" id="KW-1185">Reference proteome</keyword>
<gene>
    <name evidence="1" type="ORF">PFLUV_G00044230</name>
</gene>
<dbReference type="AlphaFoldDB" id="A0A6A5FLA2"/>
<dbReference type="Proteomes" id="UP000465112">
    <property type="component" value="Chromosome 4"/>
</dbReference>
<comment type="caution">
    <text evidence="1">The sequence shown here is derived from an EMBL/GenBank/DDBJ whole genome shotgun (WGS) entry which is preliminary data.</text>
</comment>
<dbReference type="EMBL" id="VHII01000004">
    <property type="protein sequence ID" value="KAF1391644.1"/>
    <property type="molecule type" value="Genomic_DNA"/>
</dbReference>